<dbReference type="Proteomes" id="UP000435985">
    <property type="component" value="Unassembled WGS sequence"/>
</dbReference>
<accession>A0A414EA75</accession>
<dbReference type="EMBL" id="VWFO01000001">
    <property type="protein sequence ID" value="KAA4666816.1"/>
    <property type="molecule type" value="Genomic_DNA"/>
</dbReference>
<reference evidence="1 2" key="1">
    <citation type="journal article" date="2019" name="Nat. Med.">
        <title>A library of human gut bacterial isolates paired with longitudinal multiomics data enables mechanistic microbiome research.</title>
        <authorList>
            <person name="Poyet M."/>
            <person name="Groussin M."/>
            <person name="Gibbons S.M."/>
            <person name="Avila-Pacheco J."/>
            <person name="Jiang X."/>
            <person name="Kearney S.M."/>
            <person name="Perrotta A.R."/>
            <person name="Berdy B."/>
            <person name="Zhao S."/>
            <person name="Lieberman T.D."/>
            <person name="Swanson P.K."/>
            <person name="Smith M."/>
            <person name="Roesemann S."/>
            <person name="Alexander J.E."/>
            <person name="Rich S.A."/>
            <person name="Livny J."/>
            <person name="Vlamakis H."/>
            <person name="Clish C."/>
            <person name="Bullock K."/>
            <person name="Deik A."/>
            <person name="Scott J."/>
            <person name="Pierce K.A."/>
            <person name="Xavier R.J."/>
            <person name="Alm E.J."/>
        </authorList>
    </citation>
    <scope>NUCLEOTIDE SEQUENCE [LARGE SCALE GENOMIC DNA]</scope>
    <source>
        <strain evidence="1 2">BIOML-A14</strain>
    </source>
</reference>
<evidence type="ECO:0000313" key="2">
    <source>
        <dbReference type="Proteomes" id="UP000435985"/>
    </source>
</evidence>
<name>A0A414EA75_BACOV</name>
<proteinExistence type="predicted"/>
<comment type="caution">
    <text evidence="1">The sequence shown here is derived from an EMBL/GenBank/DDBJ whole genome shotgun (WGS) entry which is preliminary data.</text>
</comment>
<dbReference type="RefSeq" id="WP_032856042.1">
    <property type="nucleotide sequence ID" value="NZ_CP081917.1"/>
</dbReference>
<dbReference type="AlphaFoldDB" id="A0A414EA75"/>
<gene>
    <name evidence="1" type="ORF">F3B98_00050</name>
</gene>
<protein>
    <submittedName>
        <fullName evidence="1">Uncharacterized protein</fullName>
    </submittedName>
</protein>
<evidence type="ECO:0000313" key="1">
    <source>
        <dbReference type="EMBL" id="KAA4666816.1"/>
    </source>
</evidence>
<sequence>MNNYMLLIASIIVCCSLIALLENETVSLVEPSWVKLSLPDTATYDATYNTIIVPCDYTSTEVAE</sequence>
<organism evidence="1 2">
    <name type="scientific">Bacteroides ovatus</name>
    <dbReference type="NCBI Taxonomy" id="28116"/>
    <lineage>
        <taxon>Bacteria</taxon>
        <taxon>Pseudomonadati</taxon>
        <taxon>Bacteroidota</taxon>
        <taxon>Bacteroidia</taxon>
        <taxon>Bacteroidales</taxon>
        <taxon>Bacteroidaceae</taxon>
        <taxon>Bacteroides</taxon>
    </lineage>
</organism>